<dbReference type="PIRSF" id="PIRSF000137">
    <property type="entry name" value="Alcohol_oxidase"/>
    <property type="match status" value="1"/>
</dbReference>
<evidence type="ECO:0000313" key="11">
    <source>
        <dbReference type="Proteomes" id="UP001152798"/>
    </source>
</evidence>
<evidence type="ECO:0000256" key="4">
    <source>
        <dbReference type="ARBA" id="ARBA00022827"/>
    </source>
</evidence>
<evidence type="ECO:0000256" key="1">
    <source>
        <dbReference type="ARBA" id="ARBA00001974"/>
    </source>
</evidence>
<dbReference type="InterPro" id="IPR007867">
    <property type="entry name" value="GMC_OxRtase_C"/>
</dbReference>
<sequence length="559" mass="61462">MLNVGVVASQILFSSIYGGFFAALIVATISLFDYNEINPAFRPIDVPIDELNLTVDFIVIGSGTAGNVVVNRLTEIGEWTVLLLEAGDSDETVLTDVPLFNYKLWHTSYDWNYTTTPQPYACRVIWNSTCYWPRGRIIGGSSVINDFAAIRGNRIDYDRWASGGATNWSYADVLPFFRRLEDNRYNVGDLNAAYQTGFMVAEGTLRNARRCSTAKAYLRPARNRTNIQVSWGSMVTKILIGSSNRTAYGVQFIRNGKNLTAYCKKEVILSAGTVNSPQLLMLSGIGPQQQLTELNIPVIADLPVGMNMQDHIGVPMGFTVNVSTINAGIFETTAAAVEYALNRTGPLTSPVGVEAIAFMNPPNATDGEYPQHEIVFTTYPPINPTNVNYFIALTFYLRYLSRGYVTLNSSNPFDSPIINPMYLSVPSDVENLIAALQNAVAVCNTSAFRAQNCSIYEDLYTACLSFPTQSYGWYRCLATNYSTSIYHPGCTCRIGSVTDPQLRVYGIKSLRVVDASVMPNIPSGNINVPTIMIAERGADFIRRDYGVSTTVLCDGNGPS</sequence>
<name>A0A9P0H4R6_NEZVI</name>
<gene>
    <name evidence="10" type="ORF">NEZAVI_LOCUS5678</name>
</gene>
<comment type="cofactor">
    <cofactor evidence="1 5">
        <name>FAD</name>
        <dbReference type="ChEBI" id="CHEBI:57692"/>
    </cofactor>
</comment>
<dbReference type="PROSITE" id="PS00624">
    <property type="entry name" value="GMC_OXRED_2"/>
    <property type="match status" value="1"/>
</dbReference>
<reference evidence="10" key="1">
    <citation type="submission" date="2022-01" db="EMBL/GenBank/DDBJ databases">
        <authorList>
            <person name="King R."/>
        </authorList>
    </citation>
    <scope>NUCLEOTIDE SEQUENCE</scope>
</reference>
<keyword evidence="7" id="KW-0472">Membrane</keyword>
<accession>A0A9P0H4R6</accession>
<dbReference type="Gene3D" id="3.30.560.10">
    <property type="entry name" value="Glucose Oxidase, domain 3"/>
    <property type="match status" value="2"/>
</dbReference>
<organism evidence="10 11">
    <name type="scientific">Nezara viridula</name>
    <name type="common">Southern green stink bug</name>
    <name type="synonym">Cimex viridulus</name>
    <dbReference type="NCBI Taxonomy" id="85310"/>
    <lineage>
        <taxon>Eukaryota</taxon>
        <taxon>Metazoa</taxon>
        <taxon>Ecdysozoa</taxon>
        <taxon>Arthropoda</taxon>
        <taxon>Hexapoda</taxon>
        <taxon>Insecta</taxon>
        <taxon>Pterygota</taxon>
        <taxon>Neoptera</taxon>
        <taxon>Paraneoptera</taxon>
        <taxon>Hemiptera</taxon>
        <taxon>Heteroptera</taxon>
        <taxon>Panheteroptera</taxon>
        <taxon>Pentatomomorpha</taxon>
        <taxon>Pentatomoidea</taxon>
        <taxon>Pentatomidae</taxon>
        <taxon>Pentatominae</taxon>
        <taxon>Nezara</taxon>
    </lineage>
</organism>
<dbReference type="PROSITE" id="PS00623">
    <property type="entry name" value="GMC_OXRED_1"/>
    <property type="match status" value="1"/>
</dbReference>
<feature type="domain" description="Glucose-methanol-choline oxidoreductase N-terminal" evidence="9">
    <location>
        <begin position="272"/>
        <end position="286"/>
    </location>
</feature>
<protein>
    <recommendedName>
        <fullName evidence="8 9">Glucose-methanol-choline oxidoreductase N-terminal domain-containing protein</fullName>
    </recommendedName>
</protein>
<keyword evidence="7" id="KW-1133">Transmembrane helix</keyword>
<feature type="domain" description="Glucose-methanol-choline oxidoreductase N-terminal" evidence="8">
    <location>
        <begin position="135"/>
        <end position="158"/>
    </location>
</feature>
<evidence type="ECO:0000256" key="6">
    <source>
        <dbReference type="RuleBase" id="RU003968"/>
    </source>
</evidence>
<dbReference type="GO" id="GO:0050660">
    <property type="term" value="F:flavin adenine dinucleotide binding"/>
    <property type="evidence" value="ECO:0007669"/>
    <property type="project" value="InterPro"/>
</dbReference>
<keyword evidence="3 6" id="KW-0285">Flavoprotein</keyword>
<proteinExistence type="inferred from homology"/>
<dbReference type="Pfam" id="PF00732">
    <property type="entry name" value="GMC_oxred_N"/>
    <property type="match status" value="2"/>
</dbReference>
<keyword evidence="4 5" id="KW-0274">FAD</keyword>
<dbReference type="EMBL" id="OV725079">
    <property type="protein sequence ID" value="CAH1395385.1"/>
    <property type="molecule type" value="Genomic_DNA"/>
</dbReference>
<feature type="transmembrane region" description="Helical" evidence="7">
    <location>
        <begin position="12"/>
        <end position="32"/>
    </location>
</feature>
<dbReference type="InterPro" id="IPR012132">
    <property type="entry name" value="GMC_OxRdtase"/>
</dbReference>
<dbReference type="OrthoDB" id="269227at2759"/>
<dbReference type="Proteomes" id="UP001152798">
    <property type="component" value="Chromosome 3"/>
</dbReference>
<dbReference type="PANTHER" id="PTHR11552:SF147">
    <property type="entry name" value="CHOLINE DEHYDROGENASE, MITOCHONDRIAL"/>
    <property type="match status" value="1"/>
</dbReference>
<dbReference type="AlphaFoldDB" id="A0A9P0H4R6"/>
<evidence type="ECO:0000256" key="7">
    <source>
        <dbReference type="SAM" id="Phobius"/>
    </source>
</evidence>
<evidence type="ECO:0000259" key="9">
    <source>
        <dbReference type="PROSITE" id="PS00624"/>
    </source>
</evidence>
<evidence type="ECO:0000259" key="8">
    <source>
        <dbReference type="PROSITE" id="PS00623"/>
    </source>
</evidence>
<dbReference type="SUPFAM" id="SSF54373">
    <property type="entry name" value="FAD-linked reductases, C-terminal domain"/>
    <property type="match status" value="1"/>
</dbReference>
<comment type="similarity">
    <text evidence="2 6">Belongs to the GMC oxidoreductase family.</text>
</comment>
<dbReference type="InterPro" id="IPR036188">
    <property type="entry name" value="FAD/NAD-bd_sf"/>
</dbReference>
<evidence type="ECO:0000256" key="5">
    <source>
        <dbReference type="PIRSR" id="PIRSR000137-2"/>
    </source>
</evidence>
<evidence type="ECO:0000313" key="10">
    <source>
        <dbReference type="EMBL" id="CAH1395385.1"/>
    </source>
</evidence>
<dbReference type="PANTHER" id="PTHR11552">
    <property type="entry name" value="GLUCOSE-METHANOL-CHOLINE GMC OXIDOREDUCTASE"/>
    <property type="match status" value="1"/>
</dbReference>
<dbReference type="Gene3D" id="3.50.50.60">
    <property type="entry name" value="FAD/NAD(P)-binding domain"/>
    <property type="match status" value="2"/>
</dbReference>
<dbReference type="InterPro" id="IPR000172">
    <property type="entry name" value="GMC_OxRdtase_N"/>
</dbReference>
<dbReference type="Pfam" id="PF05199">
    <property type="entry name" value="GMC_oxred_C"/>
    <property type="match status" value="1"/>
</dbReference>
<evidence type="ECO:0000256" key="3">
    <source>
        <dbReference type="ARBA" id="ARBA00022630"/>
    </source>
</evidence>
<keyword evidence="11" id="KW-1185">Reference proteome</keyword>
<evidence type="ECO:0000256" key="2">
    <source>
        <dbReference type="ARBA" id="ARBA00010790"/>
    </source>
</evidence>
<feature type="binding site" evidence="5">
    <location>
        <position position="235"/>
    </location>
    <ligand>
        <name>FAD</name>
        <dbReference type="ChEBI" id="CHEBI:57692"/>
    </ligand>
</feature>
<keyword evidence="7" id="KW-0812">Transmembrane</keyword>
<dbReference type="GO" id="GO:0016614">
    <property type="term" value="F:oxidoreductase activity, acting on CH-OH group of donors"/>
    <property type="evidence" value="ECO:0007669"/>
    <property type="project" value="InterPro"/>
</dbReference>
<dbReference type="SUPFAM" id="SSF51905">
    <property type="entry name" value="FAD/NAD(P)-binding domain"/>
    <property type="match status" value="1"/>
</dbReference>